<dbReference type="Pfam" id="PF26010">
    <property type="entry name" value="DUF8003"/>
    <property type="match status" value="1"/>
</dbReference>
<keyword evidence="1" id="KW-0472">Membrane</keyword>
<keyword evidence="1" id="KW-0812">Transmembrane</keyword>
<dbReference type="InterPro" id="IPR058316">
    <property type="entry name" value="DUF8003"/>
</dbReference>
<dbReference type="EMBL" id="CAXAMN010025805">
    <property type="protein sequence ID" value="CAK9098259.1"/>
    <property type="molecule type" value="Genomic_DNA"/>
</dbReference>
<dbReference type="Proteomes" id="UP001642484">
    <property type="component" value="Unassembled WGS sequence"/>
</dbReference>
<reference evidence="3 4" key="1">
    <citation type="submission" date="2024-02" db="EMBL/GenBank/DDBJ databases">
        <authorList>
            <person name="Chen Y."/>
            <person name="Shah S."/>
            <person name="Dougan E. K."/>
            <person name="Thang M."/>
            <person name="Chan C."/>
        </authorList>
    </citation>
    <scope>NUCLEOTIDE SEQUENCE [LARGE SCALE GENOMIC DNA]</scope>
</reference>
<comment type="caution">
    <text evidence="3">The sequence shown here is derived from an EMBL/GenBank/DDBJ whole genome shotgun (WGS) entry which is preliminary data.</text>
</comment>
<evidence type="ECO:0000259" key="2">
    <source>
        <dbReference type="Pfam" id="PF26010"/>
    </source>
</evidence>
<accession>A0ABP0RDD5</accession>
<feature type="transmembrane region" description="Helical" evidence="1">
    <location>
        <begin position="1249"/>
        <end position="1271"/>
    </location>
</feature>
<dbReference type="PANTHER" id="PTHR31513:SF2">
    <property type="entry name" value="MRAZ"/>
    <property type="match status" value="1"/>
</dbReference>
<protein>
    <recommendedName>
        <fullName evidence="2">DUF8003 domain-containing protein</fullName>
    </recommendedName>
</protein>
<organism evidence="3 4">
    <name type="scientific">Durusdinium trenchii</name>
    <dbReference type="NCBI Taxonomy" id="1381693"/>
    <lineage>
        <taxon>Eukaryota</taxon>
        <taxon>Sar</taxon>
        <taxon>Alveolata</taxon>
        <taxon>Dinophyceae</taxon>
        <taxon>Suessiales</taxon>
        <taxon>Symbiodiniaceae</taxon>
        <taxon>Durusdinium</taxon>
    </lineage>
</organism>
<feature type="transmembrane region" description="Helical" evidence="1">
    <location>
        <begin position="1283"/>
        <end position="1305"/>
    </location>
</feature>
<evidence type="ECO:0000313" key="3">
    <source>
        <dbReference type="EMBL" id="CAK9098259.1"/>
    </source>
</evidence>
<gene>
    <name evidence="3" type="ORF">CCMP2556_LOCUS46569</name>
</gene>
<keyword evidence="4" id="KW-1185">Reference proteome</keyword>
<feature type="domain" description="DUF8003" evidence="2">
    <location>
        <begin position="748"/>
        <end position="803"/>
    </location>
</feature>
<evidence type="ECO:0000313" key="4">
    <source>
        <dbReference type="Proteomes" id="UP001642484"/>
    </source>
</evidence>
<feature type="transmembrane region" description="Helical" evidence="1">
    <location>
        <begin position="829"/>
        <end position="851"/>
    </location>
</feature>
<name>A0ABP0RDD5_9DINO</name>
<keyword evidence="1" id="KW-1133">Transmembrane helix</keyword>
<proteinExistence type="predicted"/>
<sequence>MEADRVVSHWRHLLELARGRNVIPPFEKDEKACPRPSLTRAATLHLLRQRSILQEEWISSVHPLARNPLPSLLSSGSSTGPQPVAPVKTLESGFSTSTRGSFKGSDISAEPSFWAHVPFLHRCYSSLTRRCSRRRPDPPAHGQWSEDAWAFDPDPRGTWLRAFAGLSLAPTPRDWAQRSLRSRTVPSLDLQPTKTLSGGPLIELLYLISFKAPSQEQPDNTTCILKDNAEAALGSGSSILMLTWDGNLIVPAGQKQFFSKAFVLNITGQVTFQEKSNLIIDGWARIWAKGLSMSSAYLSAKYHLVVKHSSCGEGFRIDSSQLQARQITLSCPNGDMTLTGPTSLQSSKGVLLAKNLYLQDHVTQLKMDQLNLVSRGTLHLAASPLRKSSVLVKGSDVSLGWQGGNWLLSRLVAQGREVLIANDHRIEVLGANTCKNIELPFVDLCASFAEGIDMVKSNPLSEKLGTLSVDLAILAWQELNVGPRARLLAAAPFLCSREVMVLERMAVISSDGRGCPPGEGIPGRGESRSYYIRCGAAGASNFGLGGLGAKLDEKLELTGCARPGIRSDFAWSRLPLRGAAGGGCGVPAKYCVPDPDLTEPNSAGGGLIWLSAPVISLSDGVRITASGTDGAFQNYRQFWLLVSGGGAGGQILVMTSHFQVLCDKEASSECEAPKLSATGGSAQCSSKTAATGGAGGGGFIGLLRNSTIIEDIALDVSGGGLTAGCADVLPQQGREIIQGGAGFATSLVPCQEGYSGPFCSPCPVGRWGDGQKPCEPCKNKRGFAFYAADAWPNSSCPYECEIGLPDVKINPECLNNIDFAMSCFGGRRGFLAVLICPLIIFIMARGVWWLCRQRRKSPGAFRVGSREFQPEQLPKHVCRIYWQGQNSPELPWKISRAATLIAALPSGVAEEAKKEGWEELVIQLQQAVRIPTWETYCLNLVWFLSLPLYHCMAFRQRAFRARKVSAILAAAADTGHLWTARRPRPSGSRLARAHLSFGCDVKATSAHLDVFDLSRSLVDWAPSRSEQVFVAQGKGTWEMPFELNVSDPLFLGLAQTPQPVEAQAIYSLVCTFNLFSRLVPYSELAESEDQIDLPALSLLDQEVRRCGVRLGQPLAHVQVLRFWPDEAVSAESSPREASSTVDDGAFFSELVQRIPAAETLEAKTKVEVDWKLCLVLHGNIENGELVRDVEGVLAAPGTGCKPNRKLKEAVTVTSLRRISAFLPSRRFEQLCFQALSPWVCSITNPILEFLVSVLFFTLIILDAMVCALVAYSLRNLSGCATFWIWLLLPTPLAPPLSIAAGIASLLLHKPSRLHSQLALRSSFNVLFVALPALLEADVEAPLLPCLSFLLNLAASYAAAVYAGLADSAIDLATAEDSGNASLRGQVPPMIERSREPEKSEIALTAATGTTEYAGAWVQLVQPVKLLWQDFRHAQLCAVIIKKLPDRAQAAEGSPAPFTFTVLAAVLPQDDDSECVTADPTDFLYCTALCFEEAGQLRAFCLVSRHPFLDAFGKLLLLLRDGKEALAGQSDEAQKLDSGTCINCRSALSLSLF</sequence>
<evidence type="ECO:0000256" key="1">
    <source>
        <dbReference type="SAM" id="Phobius"/>
    </source>
</evidence>
<dbReference type="PANTHER" id="PTHR31513">
    <property type="entry name" value="EPHRIN TYPE-B RECEPTOR"/>
    <property type="match status" value="1"/>
</dbReference>